<dbReference type="InterPro" id="IPR036864">
    <property type="entry name" value="Zn2-C6_fun-type_DNA-bd_sf"/>
</dbReference>
<dbReference type="OrthoDB" id="2123952at2759"/>
<dbReference type="CDD" id="cd12148">
    <property type="entry name" value="fungal_TF_MHR"/>
    <property type="match status" value="1"/>
</dbReference>
<comment type="subcellular location">
    <subcellularLocation>
        <location evidence="1">Nucleus</location>
    </subcellularLocation>
</comment>
<feature type="region of interest" description="Disordered" evidence="6">
    <location>
        <begin position="1"/>
        <end position="25"/>
    </location>
</feature>
<organism evidence="8 9">
    <name type="scientific">Sistotremastrum suecicum HHB10207 ss-3</name>
    <dbReference type="NCBI Taxonomy" id="1314776"/>
    <lineage>
        <taxon>Eukaryota</taxon>
        <taxon>Fungi</taxon>
        <taxon>Dikarya</taxon>
        <taxon>Basidiomycota</taxon>
        <taxon>Agaricomycotina</taxon>
        <taxon>Agaricomycetes</taxon>
        <taxon>Sistotremastrales</taxon>
        <taxon>Sistotremastraceae</taxon>
        <taxon>Sistotremastrum</taxon>
    </lineage>
</organism>
<dbReference type="GO" id="GO:0008270">
    <property type="term" value="F:zinc ion binding"/>
    <property type="evidence" value="ECO:0007669"/>
    <property type="project" value="InterPro"/>
</dbReference>
<dbReference type="EMBL" id="KV428006">
    <property type="protein sequence ID" value="KZT43880.1"/>
    <property type="molecule type" value="Genomic_DNA"/>
</dbReference>
<dbReference type="GO" id="GO:0005634">
    <property type="term" value="C:nucleus"/>
    <property type="evidence" value="ECO:0007669"/>
    <property type="project" value="UniProtKB-SubCell"/>
</dbReference>
<dbReference type="SMART" id="SM00066">
    <property type="entry name" value="GAL4"/>
    <property type="match status" value="1"/>
</dbReference>
<dbReference type="STRING" id="1314776.A0A166IM44"/>
<evidence type="ECO:0000256" key="1">
    <source>
        <dbReference type="ARBA" id="ARBA00004123"/>
    </source>
</evidence>
<name>A0A166IM44_9AGAM</name>
<proteinExistence type="predicted"/>
<dbReference type="AlphaFoldDB" id="A0A166IM44"/>
<feature type="domain" description="Zn(2)-C6 fungal-type" evidence="7">
    <location>
        <begin position="27"/>
        <end position="77"/>
    </location>
</feature>
<keyword evidence="4" id="KW-0804">Transcription</keyword>
<keyword evidence="5" id="KW-0539">Nucleus</keyword>
<evidence type="ECO:0000256" key="2">
    <source>
        <dbReference type="ARBA" id="ARBA00022723"/>
    </source>
</evidence>
<dbReference type="Gene3D" id="4.10.240.10">
    <property type="entry name" value="Zn(2)-C6 fungal-type DNA-binding domain"/>
    <property type="match status" value="1"/>
</dbReference>
<dbReference type="PANTHER" id="PTHR47338">
    <property type="entry name" value="ZN(II)2CYS6 TRANSCRIPTION FACTOR (EUROFUNG)-RELATED"/>
    <property type="match status" value="1"/>
</dbReference>
<reference evidence="8 9" key="1">
    <citation type="journal article" date="2016" name="Mol. Biol. Evol.">
        <title>Comparative Genomics of Early-Diverging Mushroom-Forming Fungi Provides Insights into the Origins of Lignocellulose Decay Capabilities.</title>
        <authorList>
            <person name="Nagy L.G."/>
            <person name="Riley R."/>
            <person name="Tritt A."/>
            <person name="Adam C."/>
            <person name="Daum C."/>
            <person name="Floudas D."/>
            <person name="Sun H."/>
            <person name="Yadav J.S."/>
            <person name="Pangilinan J."/>
            <person name="Larsson K.H."/>
            <person name="Matsuura K."/>
            <person name="Barry K."/>
            <person name="Labutti K."/>
            <person name="Kuo R."/>
            <person name="Ohm R.A."/>
            <person name="Bhattacharya S.S."/>
            <person name="Shirouzu T."/>
            <person name="Yoshinaga Y."/>
            <person name="Martin F.M."/>
            <person name="Grigoriev I.V."/>
            <person name="Hibbett D.S."/>
        </authorList>
    </citation>
    <scope>NUCLEOTIDE SEQUENCE [LARGE SCALE GENOMIC DNA]</scope>
    <source>
        <strain evidence="8 9">HHB10207 ss-3</strain>
    </source>
</reference>
<evidence type="ECO:0000256" key="4">
    <source>
        <dbReference type="ARBA" id="ARBA00023163"/>
    </source>
</evidence>
<sequence length="558" mass="60778">MSFASGSQQTTQEEEDHSSGGLKSSTLQRGKACLSCRRRKMASLQRCDGLKPACTQCINGKRENECHFDDGRTKSRTRILMDNIATLEQRVAELQNRQRASPPFVPSISLSTPNPYPVAGPSHASTSQIFTQPNTLGPAHLSDPTINPYANSNIPSAEYGIIPSLNIEGTNDPLWDPINAPDAIPWPTTTELGVGLGAQPVPQTLPVNALSPASFQTLINTFLAHQHQLGMSVLYDRLVRDYEETPPNQSYSPLLNAVLLWGCRFHTASPEFSRYESIFLSAALDRIAEELKHQNKAVNIVQATTLLAIYFFSGGRILEGKYHADAGSALAVALDLHQLNPEVNSTGIYTDEVLREKIFTFWNVFELGCWSLTTGSPSPLISDKNPRATVTTPWPDGPHEPEVLKAEGGIFELGLLKSELPLGGHEGGFSMRAKVAALLQLSSRLSSSLAADKVPDAAFWDEFQSIESCVSRCFATLTSVPPRGTNLNGLSVRCSLVFVHTALLVCIILLHHALAVENADSRNKSLNAANQAVMMIGEVSDSEFEFLDPLLGVRTVDF</sequence>
<protein>
    <recommendedName>
        <fullName evidence="7">Zn(2)-C6 fungal-type domain-containing protein</fullName>
    </recommendedName>
</protein>
<dbReference type="SUPFAM" id="SSF57701">
    <property type="entry name" value="Zn2/Cys6 DNA-binding domain"/>
    <property type="match status" value="1"/>
</dbReference>
<evidence type="ECO:0000256" key="5">
    <source>
        <dbReference type="ARBA" id="ARBA00023242"/>
    </source>
</evidence>
<dbReference type="GO" id="GO:0000981">
    <property type="term" value="F:DNA-binding transcription factor activity, RNA polymerase II-specific"/>
    <property type="evidence" value="ECO:0007669"/>
    <property type="project" value="InterPro"/>
</dbReference>
<feature type="compositionally biased region" description="Polar residues" evidence="6">
    <location>
        <begin position="1"/>
        <end position="11"/>
    </location>
</feature>
<dbReference type="Proteomes" id="UP000076798">
    <property type="component" value="Unassembled WGS sequence"/>
</dbReference>
<keyword evidence="2" id="KW-0479">Metal-binding</keyword>
<keyword evidence="9" id="KW-1185">Reference proteome</keyword>
<evidence type="ECO:0000256" key="3">
    <source>
        <dbReference type="ARBA" id="ARBA00023015"/>
    </source>
</evidence>
<keyword evidence="3" id="KW-0805">Transcription regulation</keyword>
<evidence type="ECO:0000313" key="9">
    <source>
        <dbReference type="Proteomes" id="UP000076798"/>
    </source>
</evidence>
<evidence type="ECO:0000259" key="7">
    <source>
        <dbReference type="SMART" id="SM00066"/>
    </source>
</evidence>
<gene>
    <name evidence="8" type="ORF">SISSUDRAFT_508604</name>
</gene>
<dbReference type="CDD" id="cd00067">
    <property type="entry name" value="GAL4"/>
    <property type="match status" value="1"/>
</dbReference>
<evidence type="ECO:0000313" key="8">
    <source>
        <dbReference type="EMBL" id="KZT43880.1"/>
    </source>
</evidence>
<accession>A0A166IM44</accession>
<dbReference type="InterPro" id="IPR050815">
    <property type="entry name" value="TF_fung"/>
</dbReference>
<dbReference type="InterPro" id="IPR001138">
    <property type="entry name" value="Zn2Cys6_DnaBD"/>
</dbReference>
<evidence type="ECO:0000256" key="6">
    <source>
        <dbReference type="SAM" id="MobiDB-lite"/>
    </source>
</evidence>
<dbReference type="PANTHER" id="PTHR47338:SF29">
    <property type="entry name" value="ZN(2)-C6 FUNGAL-TYPE DOMAIN-CONTAINING PROTEIN"/>
    <property type="match status" value="1"/>
</dbReference>